<accession>A0A183T642</accession>
<dbReference type="WBParaSite" id="SSLN_0001239001-mRNA-1">
    <property type="protein sequence ID" value="SSLN_0001239001-mRNA-1"/>
    <property type="gene ID" value="SSLN_0001239001"/>
</dbReference>
<sequence length="119" mass="13578">MEPNERHNKLQQEENEIPDIKGLVRRLNPKYGPFRPETRKASIQMEHSTTAQSVTSAHDHTTPKHYALETGAPACEQWPIGRQHQQSQETSEYRLRLPGNCCDCTFDLTAVYTSSISLL</sequence>
<evidence type="ECO:0000256" key="1">
    <source>
        <dbReference type="SAM" id="MobiDB-lite"/>
    </source>
</evidence>
<dbReference type="AlphaFoldDB" id="A0A183T642"/>
<protein>
    <submittedName>
        <fullName evidence="2 4">Uncharacterized protein</fullName>
    </submittedName>
</protein>
<reference evidence="2 3" key="2">
    <citation type="submission" date="2018-11" db="EMBL/GenBank/DDBJ databases">
        <authorList>
            <consortium name="Pathogen Informatics"/>
        </authorList>
    </citation>
    <scope>NUCLEOTIDE SEQUENCE [LARGE SCALE GENOMIC DNA]</scope>
    <source>
        <strain evidence="2 3">NST_G2</strain>
    </source>
</reference>
<gene>
    <name evidence="2" type="ORF">SSLN_LOCUS11940</name>
</gene>
<evidence type="ECO:0000313" key="4">
    <source>
        <dbReference type="WBParaSite" id="SSLN_0001239001-mRNA-1"/>
    </source>
</evidence>
<dbReference type="EMBL" id="UYSU01036903">
    <property type="protein sequence ID" value="VDL98325.1"/>
    <property type="molecule type" value="Genomic_DNA"/>
</dbReference>
<proteinExistence type="predicted"/>
<feature type="compositionally biased region" description="Polar residues" evidence="1">
    <location>
        <begin position="45"/>
        <end position="56"/>
    </location>
</feature>
<feature type="region of interest" description="Disordered" evidence="1">
    <location>
        <begin position="40"/>
        <end position="62"/>
    </location>
</feature>
<dbReference type="Proteomes" id="UP000275846">
    <property type="component" value="Unassembled WGS sequence"/>
</dbReference>
<name>A0A183T642_SCHSO</name>
<reference evidence="4" key="1">
    <citation type="submission" date="2016-06" db="UniProtKB">
        <authorList>
            <consortium name="WormBaseParasite"/>
        </authorList>
    </citation>
    <scope>IDENTIFICATION</scope>
</reference>
<keyword evidence="3" id="KW-1185">Reference proteome</keyword>
<evidence type="ECO:0000313" key="2">
    <source>
        <dbReference type="EMBL" id="VDL98325.1"/>
    </source>
</evidence>
<organism evidence="4">
    <name type="scientific">Schistocephalus solidus</name>
    <name type="common">Tapeworm</name>
    <dbReference type="NCBI Taxonomy" id="70667"/>
    <lineage>
        <taxon>Eukaryota</taxon>
        <taxon>Metazoa</taxon>
        <taxon>Spiralia</taxon>
        <taxon>Lophotrochozoa</taxon>
        <taxon>Platyhelminthes</taxon>
        <taxon>Cestoda</taxon>
        <taxon>Eucestoda</taxon>
        <taxon>Diphyllobothriidea</taxon>
        <taxon>Diphyllobothriidae</taxon>
        <taxon>Schistocephalus</taxon>
    </lineage>
</organism>
<evidence type="ECO:0000313" key="3">
    <source>
        <dbReference type="Proteomes" id="UP000275846"/>
    </source>
</evidence>